<keyword evidence="3" id="KW-0378">Hydrolase</keyword>
<dbReference type="InterPro" id="IPR029058">
    <property type="entry name" value="AB_hydrolase_fold"/>
</dbReference>
<evidence type="ECO:0000256" key="2">
    <source>
        <dbReference type="ARBA" id="ARBA00022670"/>
    </source>
</evidence>
<dbReference type="PANTHER" id="PTHR11731">
    <property type="entry name" value="PROTEASE FAMILY S9B,C DIPEPTIDYL-PEPTIDASE IV-RELATED"/>
    <property type="match status" value="1"/>
</dbReference>
<dbReference type="GeneTree" id="ENSGT00940000163944"/>
<accession>S4RQX4</accession>
<dbReference type="SUPFAM" id="SSF53474">
    <property type="entry name" value="alpha/beta-Hydrolases"/>
    <property type="match status" value="1"/>
</dbReference>
<dbReference type="Pfam" id="PF00326">
    <property type="entry name" value="Peptidase_S9"/>
    <property type="match status" value="1"/>
</dbReference>
<dbReference type="GO" id="GO:0008239">
    <property type="term" value="F:dipeptidyl-peptidase activity"/>
    <property type="evidence" value="ECO:0007669"/>
    <property type="project" value="TreeGrafter"/>
</dbReference>
<evidence type="ECO:0000256" key="1">
    <source>
        <dbReference type="ARBA" id="ARBA00004401"/>
    </source>
</evidence>
<protein>
    <recommendedName>
        <fullName evidence="5">Peptidase S9 prolyl oligopeptidase catalytic domain-containing protein</fullName>
    </recommendedName>
</protein>
<dbReference type="GO" id="GO:0006508">
    <property type="term" value="P:proteolysis"/>
    <property type="evidence" value="ECO:0007669"/>
    <property type="project" value="UniProtKB-KW"/>
</dbReference>
<keyword evidence="2" id="KW-0645">Protease</keyword>
<feature type="domain" description="Peptidase S9 prolyl oligopeptidase catalytic" evidence="5">
    <location>
        <begin position="97"/>
        <end position="264"/>
    </location>
</feature>
<dbReference type="AlphaFoldDB" id="S4RQX4"/>
<proteinExistence type="predicted"/>
<dbReference type="FunFam" id="3.40.50.1820:FF:000003">
    <property type="entry name" value="Dipeptidyl peptidase 4"/>
    <property type="match status" value="1"/>
</dbReference>
<dbReference type="STRING" id="7757.ENSPMAP00000007610"/>
<sequence>SHQLLLPVGPGIPMSTLRKSIDDKEIALLENNTALAELIENTQMPTLEQQKLMLGKHEAWYQFILPPNMDRKKKHPLIIDVYAGPGSQKVDSRFRSNWATYLASTERVIVASVDGRGSGYRGDKVLHELYRRLGTVEVQDQEAAAREFGKMDFVDETRIAIWGWSYGGYVSSMSLGSGSGVFKCGMAVAPVSDWRYYDSIYTERYMGQPTKDDNLAAYESSTVMARAENFSKVDYLLIHGTADDNVHFQQAAHISKALVDKEVDF</sequence>
<keyword evidence="4" id="KW-0325">Glycoprotein</keyword>
<evidence type="ECO:0000256" key="4">
    <source>
        <dbReference type="ARBA" id="ARBA00023180"/>
    </source>
</evidence>
<dbReference type="OMA" id="QDRDICT"/>
<dbReference type="GO" id="GO:0005886">
    <property type="term" value="C:plasma membrane"/>
    <property type="evidence" value="ECO:0007669"/>
    <property type="project" value="UniProtKB-SubCell"/>
</dbReference>
<evidence type="ECO:0000256" key="3">
    <source>
        <dbReference type="ARBA" id="ARBA00022801"/>
    </source>
</evidence>
<reference evidence="6" key="1">
    <citation type="submission" date="2025-08" db="UniProtKB">
        <authorList>
            <consortium name="Ensembl"/>
        </authorList>
    </citation>
    <scope>IDENTIFICATION</scope>
</reference>
<dbReference type="PANTHER" id="PTHR11731:SF202">
    <property type="entry name" value="DIPEPTIDYL PEPTIDASE FAMILY MEMBER 2"/>
    <property type="match status" value="1"/>
</dbReference>
<dbReference type="HOGENOM" id="CLU_053503_1_0_1"/>
<dbReference type="InterPro" id="IPR001375">
    <property type="entry name" value="Peptidase_S9_cat"/>
</dbReference>
<dbReference type="Gene3D" id="3.40.50.1820">
    <property type="entry name" value="alpha/beta hydrolase"/>
    <property type="match status" value="1"/>
</dbReference>
<dbReference type="InterPro" id="IPR050278">
    <property type="entry name" value="Serine_Prot_S9B/DPPIV"/>
</dbReference>
<dbReference type="GO" id="GO:0004252">
    <property type="term" value="F:serine-type endopeptidase activity"/>
    <property type="evidence" value="ECO:0007669"/>
    <property type="project" value="InterPro"/>
</dbReference>
<comment type="subcellular location">
    <subcellularLocation>
        <location evidence="1">Cell membrane</location>
        <topology evidence="1">Single-pass type II membrane protein</topology>
    </subcellularLocation>
</comment>
<dbReference type="Ensembl" id="ENSPMAT00000007644.1">
    <property type="protein sequence ID" value="ENSPMAP00000007610.1"/>
    <property type="gene ID" value="ENSPMAG00000006893.1"/>
</dbReference>
<dbReference type="InterPro" id="IPR002471">
    <property type="entry name" value="Pept_S9_AS"/>
</dbReference>
<dbReference type="PROSITE" id="PS00708">
    <property type="entry name" value="PRO_ENDOPEP_SER"/>
    <property type="match status" value="1"/>
</dbReference>
<evidence type="ECO:0000259" key="5">
    <source>
        <dbReference type="Pfam" id="PF00326"/>
    </source>
</evidence>
<reference evidence="6" key="2">
    <citation type="submission" date="2025-09" db="UniProtKB">
        <authorList>
            <consortium name="Ensembl"/>
        </authorList>
    </citation>
    <scope>IDENTIFICATION</scope>
</reference>
<organism evidence="6">
    <name type="scientific">Petromyzon marinus</name>
    <name type="common">Sea lamprey</name>
    <dbReference type="NCBI Taxonomy" id="7757"/>
    <lineage>
        <taxon>Eukaryota</taxon>
        <taxon>Metazoa</taxon>
        <taxon>Chordata</taxon>
        <taxon>Craniata</taxon>
        <taxon>Vertebrata</taxon>
        <taxon>Cyclostomata</taxon>
        <taxon>Hyperoartia</taxon>
        <taxon>Petromyzontiformes</taxon>
        <taxon>Petromyzontidae</taxon>
        <taxon>Petromyzon</taxon>
    </lineage>
</organism>
<name>S4RQX4_PETMA</name>
<evidence type="ECO:0000313" key="6">
    <source>
        <dbReference type="Ensembl" id="ENSPMAP00000007610.1"/>
    </source>
</evidence>